<dbReference type="STRING" id="991905.SL003B_3453"/>
<proteinExistence type="predicted"/>
<dbReference type="KEGG" id="pgv:SL003B_3453"/>
<evidence type="ECO:0000259" key="1">
    <source>
        <dbReference type="PROSITE" id="PS50234"/>
    </source>
</evidence>
<dbReference type="EMBL" id="CP002568">
    <property type="protein sequence ID" value="ADZ71875.1"/>
    <property type="molecule type" value="Genomic_DNA"/>
</dbReference>
<organism evidence="2 3">
    <name type="scientific">Polymorphum gilvum (strain LMG 25793 / CGMCC 1.9160 / SL003B-26A1)</name>
    <dbReference type="NCBI Taxonomy" id="991905"/>
    <lineage>
        <taxon>Bacteria</taxon>
        <taxon>Pseudomonadati</taxon>
        <taxon>Pseudomonadota</taxon>
        <taxon>Alphaproteobacteria</taxon>
        <taxon>Rhodobacterales</taxon>
        <taxon>Paracoccaceae</taxon>
        <taxon>Polymorphum</taxon>
    </lineage>
</organism>
<accession>F2J040</accession>
<dbReference type="PANTHER" id="PTHR10579">
    <property type="entry name" value="CALCIUM-ACTIVATED CHLORIDE CHANNEL REGULATOR"/>
    <property type="match status" value="1"/>
</dbReference>
<dbReference type="InterPro" id="IPR051266">
    <property type="entry name" value="CLCR"/>
</dbReference>
<dbReference type="CDD" id="cd00198">
    <property type="entry name" value="vWFA"/>
    <property type="match status" value="1"/>
</dbReference>
<dbReference type="InterPro" id="IPR002035">
    <property type="entry name" value="VWF_A"/>
</dbReference>
<dbReference type="PANTHER" id="PTHR10579:SF43">
    <property type="entry name" value="ZINC FINGER (C3HC4-TYPE RING FINGER) FAMILY PROTEIN"/>
    <property type="match status" value="1"/>
</dbReference>
<evidence type="ECO:0000313" key="2">
    <source>
        <dbReference type="EMBL" id="ADZ71875.1"/>
    </source>
</evidence>
<dbReference type="SUPFAM" id="SSF53300">
    <property type="entry name" value="vWA-like"/>
    <property type="match status" value="1"/>
</dbReference>
<dbReference type="InterPro" id="IPR028087">
    <property type="entry name" value="Tad_N"/>
</dbReference>
<dbReference type="Gene3D" id="3.40.50.410">
    <property type="entry name" value="von Willebrand factor, type A domain"/>
    <property type="match status" value="1"/>
</dbReference>
<dbReference type="AlphaFoldDB" id="F2J040"/>
<gene>
    <name evidence="2" type="ordered locus">SL003B_3453</name>
</gene>
<keyword evidence="3" id="KW-1185">Reference proteome</keyword>
<dbReference type="eggNOG" id="COG4961">
    <property type="taxonomic scope" value="Bacteria"/>
</dbReference>
<evidence type="ECO:0000313" key="3">
    <source>
        <dbReference type="Proteomes" id="UP000008130"/>
    </source>
</evidence>
<dbReference type="Proteomes" id="UP000008130">
    <property type="component" value="Chromosome"/>
</dbReference>
<reference evidence="2 3" key="1">
    <citation type="journal article" date="2011" name="J. Bacteriol.">
        <title>Complete genome sequence of Polymorphum gilvum SL003B-26A1T, a crude oil-degrading bacterium from oil-polluted saline soil.</title>
        <authorList>
            <person name="Li S.G."/>
            <person name="Tang Y.Q."/>
            <person name="Nie Y."/>
            <person name="Cai M."/>
            <person name="Wu X.L."/>
        </authorList>
    </citation>
    <scope>NUCLEOTIDE SEQUENCE [LARGE SCALE GENOMIC DNA]</scope>
    <source>
        <strain evidence="3">LMG 25793 / CGMCC 1.9160 / SL003B-26A1</strain>
    </source>
</reference>
<sequence>MKIFRFLSDRRGNIAIAFGSFAFLLTAGSGVGIDMSRVVTEKSRLQSAADATALAANYKSGTYTAEQIRQHAEAYFDGLYTAPERGSVSRNVTVGDGTISVEAGVTMPTFFAPLLGVEEISFAVMAESKVGTASFDVVLVLDNSGSMAGSRMTTLKQAASDLIRTLMSINEISTEDDRVMVGLVPFTAFVNIGADKATQPWMDREGRSPVHWTNFQTGSDGTPVPSLFSSSALVNGRPSRFSLYQQLGGTDWLGCVEARPMPYDVTDDAADPDVPASLYVPAFAPDEPDSSPDNRDGYRYSNNWLADNAGACSLTAKQAAQVNIYDQGDSPIHGSLATREVAQGRLCKYRNQPKSYGTSSSQGPNFLCKTQPITDLTNDKQALLDAVAAMRADGYTNIHQGVVWGWRVLTPQEPFSRGRSPDQKREKDHRRIMIVMTDGANTYQDKSSSHNRTEYNAYGYGTEQRLGSGIDTAGEIAAKMDERTALACRNAATYEATQVYTIAFQVGDYATRKLLRDCASSPEMAFDAGSNSELVTAFERIGKEISRLRLAR</sequence>
<protein>
    <submittedName>
        <fullName evidence="2">von Willebrand factor type A</fullName>
    </submittedName>
</protein>
<feature type="domain" description="VWFA" evidence="1">
    <location>
        <begin position="136"/>
        <end position="187"/>
    </location>
</feature>
<dbReference type="PROSITE" id="PS50234">
    <property type="entry name" value="VWFA"/>
    <property type="match status" value="1"/>
</dbReference>
<dbReference type="HOGENOM" id="CLU_026005_0_0_5"/>
<name>F2J040_POLGS</name>
<dbReference type="Pfam" id="PF13400">
    <property type="entry name" value="Tad"/>
    <property type="match status" value="1"/>
</dbReference>
<dbReference type="InterPro" id="IPR036465">
    <property type="entry name" value="vWFA_dom_sf"/>
</dbReference>